<dbReference type="Gene3D" id="1.10.287.130">
    <property type="match status" value="1"/>
</dbReference>
<name>A0A1H9BWL6_9BACI</name>
<evidence type="ECO:0000313" key="5">
    <source>
        <dbReference type="EMBL" id="SEP93355.1"/>
    </source>
</evidence>
<dbReference type="InterPro" id="IPR039506">
    <property type="entry name" value="SPOB_a"/>
</dbReference>
<dbReference type="GO" id="GO:0000155">
    <property type="term" value="F:phosphorelay sensor kinase activity"/>
    <property type="evidence" value="ECO:0007669"/>
    <property type="project" value="InterPro"/>
</dbReference>
<evidence type="ECO:0000256" key="1">
    <source>
        <dbReference type="ARBA" id="ARBA00022553"/>
    </source>
</evidence>
<evidence type="ECO:0000313" key="6">
    <source>
        <dbReference type="Proteomes" id="UP000199427"/>
    </source>
</evidence>
<dbReference type="SUPFAM" id="SSF55890">
    <property type="entry name" value="Sporulation response regulatory protein Spo0B"/>
    <property type="match status" value="1"/>
</dbReference>
<dbReference type="STRING" id="571933.SAMN05216362_104113"/>
<protein>
    <submittedName>
        <fullName evidence="5">Sensor_kinase_SpoOB-type, alpha-helical domain</fullName>
    </submittedName>
</protein>
<dbReference type="InterPro" id="IPR016120">
    <property type="entry name" value="Sig_transdc_His_kin_SpoOB"/>
</dbReference>
<keyword evidence="6" id="KW-1185">Reference proteome</keyword>
<keyword evidence="2" id="KW-0808">Transferase</keyword>
<dbReference type="RefSeq" id="WP_175615116.1">
    <property type="nucleotide sequence ID" value="NZ_CAESCL010000021.1"/>
</dbReference>
<dbReference type="Proteomes" id="UP000199427">
    <property type="component" value="Unassembled WGS sequence"/>
</dbReference>
<keyword evidence="3 5" id="KW-0418">Kinase</keyword>
<dbReference type="Gene3D" id="3.30.565.30">
    <property type="entry name" value="Sporulation initiation phosphotransferase B (SpoOB), C-terminal domain"/>
    <property type="match status" value="1"/>
</dbReference>
<keyword evidence="1" id="KW-0597">Phosphoprotein</keyword>
<dbReference type="Pfam" id="PF14689">
    <property type="entry name" value="SPOB_a"/>
    <property type="match status" value="1"/>
</dbReference>
<organism evidence="5 6">
    <name type="scientific">Piscibacillus halophilus</name>
    <dbReference type="NCBI Taxonomy" id="571933"/>
    <lineage>
        <taxon>Bacteria</taxon>
        <taxon>Bacillati</taxon>
        <taxon>Bacillota</taxon>
        <taxon>Bacilli</taxon>
        <taxon>Bacillales</taxon>
        <taxon>Bacillaceae</taxon>
        <taxon>Piscibacillus</taxon>
    </lineage>
</organism>
<dbReference type="EMBL" id="FOES01000004">
    <property type="protein sequence ID" value="SEP93355.1"/>
    <property type="molecule type" value="Genomic_DNA"/>
</dbReference>
<proteinExistence type="predicted"/>
<feature type="domain" description="SpoOB alpha-helical" evidence="4">
    <location>
        <begin position="4"/>
        <end position="55"/>
    </location>
</feature>
<gene>
    <name evidence="5" type="ORF">SAMN05216362_104113</name>
</gene>
<dbReference type="AlphaFoldDB" id="A0A1H9BWL6"/>
<evidence type="ECO:0000256" key="2">
    <source>
        <dbReference type="ARBA" id="ARBA00022679"/>
    </source>
</evidence>
<accession>A0A1H9BWL6</accession>
<evidence type="ECO:0000256" key="3">
    <source>
        <dbReference type="ARBA" id="ARBA00022777"/>
    </source>
</evidence>
<sequence>MQVNIKDVLYLLRLYRHDLMNHLQLVDGYASMKQYEQSQEKLHHLIMQLKNERQLQTLDAPQYVYWLLSLNLFEREMNFDFEIENHETSIEDYDGQITHDGKRLFEQIKAQLDSLIHLHILVQIKYDHDWYIKYHIKGIESLDDITFYSYGQLKVIKNEKETSFVFTYK</sequence>
<dbReference type="InterPro" id="IPR037100">
    <property type="entry name" value="Spo0B_C_sf"/>
</dbReference>
<reference evidence="5 6" key="1">
    <citation type="submission" date="2016-10" db="EMBL/GenBank/DDBJ databases">
        <authorList>
            <person name="de Groot N.N."/>
        </authorList>
    </citation>
    <scope>NUCLEOTIDE SEQUENCE [LARGE SCALE GENOMIC DNA]</scope>
    <source>
        <strain evidence="5 6">DSM 21633</strain>
    </source>
</reference>
<evidence type="ECO:0000259" key="4">
    <source>
        <dbReference type="Pfam" id="PF14689"/>
    </source>
</evidence>